<feature type="transmembrane region" description="Helical" evidence="2">
    <location>
        <begin position="315"/>
        <end position="337"/>
    </location>
</feature>
<comment type="caution">
    <text evidence="5">The sequence shown here is derived from an EMBL/GenBank/DDBJ whole genome shotgun (WGS) entry which is preliminary data.</text>
</comment>
<dbReference type="InterPro" id="IPR010559">
    <property type="entry name" value="Sig_transdc_His_kin_internal"/>
</dbReference>
<dbReference type="Pfam" id="PF06580">
    <property type="entry name" value="His_kinase"/>
    <property type="match status" value="1"/>
</dbReference>
<name>A0ABX1XMJ0_9BACL</name>
<keyword evidence="2" id="KW-1133">Transmembrane helix</keyword>
<evidence type="ECO:0000313" key="6">
    <source>
        <dbReference type="Proteomes" id="UP000653578"/>
    </source>
</evidence>
<dbReference type="Pfam" id="PF02518">
    <property type="entry name" value="HATPase_c"/>
    <property type="match status" value="1"/>
</dbReference>
<dbReference type="EMBL" id="WHNY01000083">
    <property type="protein sequence ID" value="NOU69065.1"/>
    <property type="molecule type" value="Genomic_DNA"/>
</dbReference>
<dbReference type="RefSeq" id="WP_171637010.1">
    <property type="nucleotide sequence ID" value="NZ_WHNY01000083.1"/>
</dbReference>
<feature type="transmembrane region" description="Helical" evidence="2">
    <location>
        <begin position="37"/>
        <end position="58"/>
    </location>
</feature>
<keyword evidence="1" id="KW-0175">Coiled coil</keyword>
<evidence type="ECO:0000313" key="5">
    <source>
        <dbReference type="EMBL" id="NOU69065.1"/>
    </source>
</evidence>
<evidence type="ECO:0000256" key="2">
    <source>
        <dbReference type="SAM" id="Phobius"/>
    </source>
</evidence>
<dbReference type="InterPro" id="IPR036890">
    <property type="entry name" value="HATPase_C_sf"/>
</dbReference>
<feature type="coiled-coil region" evidence="1">
    <location>
        <begin position="378"/>
        <end position="408"/>
    </location>
</feature>
<protein>
    <submittedName>
        <fullName evidence="5">Sensor histidine kinase</fullName>
    </submittedName>
</protein>
<dbReference type="InterPro" id="IPR050640">
    <property type="entry name" value="Bact_2-comp_sensor_kinase"/>
</dbReference>
<evidence type="ECO:0000256" key="1">
    <source>
        <dbReference type="SAM" id="Coils"/>
    </source>
</evidence>
<keyword evidence="5" id="KW-0808">Transferase</keyword>
<dbReference type="Gene3D" id="6.10.340.10">
    <property type="match status" value="1"/>
</dbReference>
<keyword evidence="5" id="KW-0418">Kinase</keyword>
<proteinExistence type="predicted"/>
<reference evidence="5 6" key="1">
    <citation type="submission" date="2019-10" db="EMBL/GenBank/DDBJ databases">
        <title>Description of Paenibacillus humi sp. nov.</title>
        <authorList>
            <person name="Carlier A."/>
            <person name="Qi S."/>
        </authorList>
    </citation>
    <scope>NUCLEOTIDE SEQUENCE [LARGE SCALE GENOMIC DNA]</scope>
    <source>
        <strain evidence="5 6">LMG 31461</strain>
    </source>
</reference>
<keyword evidence="6" id="KW-1185">Reference proteome</keyword>
<evidence type="ECO:0000259" key="3">
    <source>
        <dbReference type="Pfam" id="PF02518"/>
    </source>
</evidence>
<dbReference type="Gene3D" id="3.30.565.10">
    <property type="entry name" value="Histidine kinase-like ATPase, C-terminal domain"/>
    <property type="match status" value="1"/>
</dbReference>
<keyword evidence="2" id="KW-0472">Membrane</keyword>
<dbReference type="InterPro" id="IPR003594">
    <property type="entry name" value="HATPase_dom"/>
</dbReference>
<feature type="domain" description="Histidine kinase/HSP90-like ATPase" evidence="3">
    <location>
        <begin position="503"/>
        <end position="598"/>
    </location>
</feature>
<organism evidence="5 6">
    <name type="scientific">Paenibacillus plantarum</name>
    <dbReference type="NCBI Taxonomy" id="2654975"/>
    <lineage>
        <taxon>Bacteria</taxon>
        <taxon>Bacillati</taxon>
        <taxon>Bacillota</taxon>
        <taxon>Bacilli</taxon>
        <taxon>Bacillales</taxon>
        <taxon>Paenibacillaceae</taxon>
        <taxon>Paenibacillus</taxon>
    </lineage>
</organism>
<dbReference type="SUPFAM" id="SSF55874">
    <property type="entry name" value="ATPase domain of HSP90 chaperone/DNA topoisomerase II/histidine kinase"/>
    <property type="match status" value="1"/>
</dbReference>
<gene>
    <name evidence="5" type="ORF">GC096_34150</name>
</gene>
<evidence type="ECO:0000259" key="4">
    <source>
        <dbReference type="Pfam" id="PF06580"/>
    </source>
</evidence>
<keyword evidence="2" id="KW-0812">Transmembrane</keyword>
<dbReference type="Proteomes" id="UP000653578">
    <property type="component" value="Unassembled WGS sequence"/>
</dbReference>
<dbReference type="PANTHER" id="PTHR34220">
    <property type="entry name" value="SENSOR HISTIDINE KINASE YPDA"/>
    <property type="match status" value="1"/>
</dbReference>
<feature type="domain" description="Signal transduction histidine kinase internal region" evidence="4">
    <location>
        <begin position="405"/>
        <end position="484"/>
    </location>
</feature>
<dbReference type="GO" id="GO:0016301">
    <property type="term" value="F:kinase activity"/>
    <property type="evidence" value="ECO:0007669"/>
    <property type="project" value="UniProtKB-KW"/>
</dbReference>
<accession>A0ABX1XMJ0</accession>
<dbReference type="PANTHER" id="PTHR34220:SF7">
    <property type="entry name" value="SENSOR HISTIDINE KINASE YPDA"/>
    <property type="match status" value="1"/>
</dbReference>
<sequence length="616" mass="70730">MSCLKSCDIVQLFWLLGLPPEGSALMNLFKRVRIDRLFFSSFASFLSILLLVFTWISYSVTSRELADTSSYYQQDMLNELNKQIDIQLKSIEQMSLAASRNMNTIGYDPFEKDPFELFHRRDDMLRMLASITYSTTMVQSIYLYIDNPTKTDPQAPVQILDMKHVREESWYPEIQNSDFAWVGERTLPTNKGPQQFISFARKLYNNSDKYYGLLMLNVKASEIESMVRGESEGKEKNRLLLDASGRTIATIGKPTLSENDLRLISSKDIASNYIHLPVNQDQSEGALLVWSKVRSDWMLIEITPWNEIVHGSIRLAYILVSIGLMAICITAFFTLFLSKQFTKPIRLLLARMGRVPATGSGMDPDLPTDYENEFGSLFNGYRRQMERIEELLQSLQSQHKRKREAEILALQAMINPHFLYNTLDQLNWIAIDSGQEKISTIVSLMGKMFRIGLSNGETVIPIRDELTHVDCYLQIQKIRWGERLTYTIEIEEELKELYISRLTIQPFVENAFIHGFHGRRAGEVHIALKRKESELEITIRDNGVGLQPGWDVPKPRKTGGYGVRNVMDRIAAYFGEPYGVTMRGRAEGGTEVVLRLPVLHNKSEVEEAFHVESTYY</sequence>